<dbReference type="InterPro" id="IPR003593">
    <property type="entry name" value="AAA+_ATPase"/>
</dbReference>
<keyword evidence="4" id="KW-0238">DNA-binding</keyword>
<dbReference type="Gene3D" id="1.10.8.60">
    <property type="match status" value="1"/>
</dbReference>
<keyword evidence="1" id="KW-0547">Nucleotide-binding</keyword>
<name>A0ABS0J763_9BACT</name>
<feature type="region of interest" description="Disordered" evidence="6">
    <location>
        <begin position="1"/>
        <end position="23"/>
    </location>
</feature>
<organism evidence="8 9">
    <name type="scientific">Nitratidesulfovibrio oxamicus</name>
    <dbReference type="NCBI Taxonomy" id="32016"/>
    <lineage>
        <taxon>Bacteria</taxon>
        <taxon>Pseudomonadati</taxon>
        <taxon>Thermodesulfobacteriota</taxon>
        <taxon>Desulfovibrionia</taxon>
        <taxon>Desulfovibrionales</taxon>
        <taxon>Desulfovibrionaceae</taxon>
        <taxon>Nitratidesulfovibrio</taxon>
    </lineage>
</organism>
<protein>
    <submittedName>
        <fullName evidence="8">AAA domain-containing protein</fullName>
    </submittedName>
</protein>
<evidence type="ECO:0000313" key="8">
    <source>
        <dbReference type="EMBL" id="MBG3878302.1"/>
    </source>
</evidence>
<dbReference type="InterPro" id="IPR058031">
    <property type="entry name" value="AAA_lid_NorR"/>
</dbReference>
<feature type="region of interest" description="Disordered" evidence="6">
    <location>
        <begin position="527"/>
        <end position="551"/>
    </location>
</feature>
<evidence type="ECO:0000256" key="3">
    <source>
        <dbReference type="ARBA" id="ARBA00023015"/>
    </source>
</evidence>
<evidence type="ECO:0000256" key="1">
    <source>
        <dbReference type="ARBA" id="ARBA00022741"/>
    </source>
</evidence>
<dbReference type="SUPFAM" id="SSF55781">
    <property type="entry name" value="GAF domain-like"/>
    <property type="match status" value="1"/>
</dbReference>
<dbReference type="RefSeq" id="WP_231039145.1">
    <property type="nucleotide sequence ID" value="NZ_VRYY01000539.1"/>
</dbReference>
<dbReference type="PROSITE" id="PS50045">
    <property type="entry name" value="SIGMA54_INTERACT_4"/>
    <property type="match status" value="1"/>
</dbReference>
<keyword evidence="3" id="KW-0805">Transcription regulation</keyword>
<dbReference type="CDD" id="cd00009">
    <property type="entry name" value="AAA"/>
    <property type="match status" value="1"/>
</dbReference>
<evidence type="ECO:0000259" key="7">
    <source>
        <dbReference type="PROSITE" id="PS50045"/>
    </source>
</evidence>
<dbReference type="PANTHER" id="PTHR32071:SF57">
    <property type="entry name" value="C4-DICARBOXYLATE TRANSPORT TRANSCRIPTIONAL REGULATORY PROTEIN DCTD"/>
    <property type="match status" value="1"/>
</dbReference>
<feature type="domain" description="Sigma-54 factor interaction" evidence="7">
    <location>
        <begin position="248"/>
        <end position="477"/>
    </location>
</feature>
<dbReference type="InterPro" id="IPR002078">
    <property type="entry name" value="Sigma_54_int"/>
</dbReference>
<proteinExistence type="predicted"/>
<dbReference type="PROSITE" id="PS00676">
    <property type="entry name" value="SIGMA54_INTERACT_2"/>
    <property type="match status" value="1"/>
</dbReference>
<keyword evidence="9" id="KW-1185">Reference proteome</keyword>
<dbReference type="PANTHER" id="PTHR32071">
    <property type="entry name" value="TRANSCRIPTIONAL REGULATORY PROTEIN"/>
    <property type="match status" value="1"/>
</dbReference>
<dbReference type="PROSITE" id="PS00675">
    <property type="entry name" value="SIGMA54_INTERACT_1"/>
    <property type="match status" value="1"/>
</dbReference>
<dbReference type="Gene3D" id="3.40.50.300">
    <property type="entry name" value="P-loop containing nucleotide triphosphate hydrolases"/>
    <property type="match status" value="1"/>
</dbReference>
<dbReference type="Gene3D" id="3.30.450.40">
    <property type="match status" value="1"/>
</dbReference>
<dbReference type="InterPro" id="IPR025662">
    <property type="entry name" value="Sigma_54_int_dom_ATP-bd_1"/>
</dbReference>
<dbReference type="SUPFAM" id="SSF52540">
    <property type="entry name" value="P-loop containing nucleoside triphosphate hydrolases"/>
    <property type="match status" value="1"/>
</dbReference>
<evidence type="ECO:0000256" key="4">
    <source>
        <dbReference type="ARBA" id="ARBA00023125"/>
    </source>
</evidence>
<dbReference type="InterPro" id="IPR029016">
    <property type="entry name" value="GAF-like_dom_sf"/>
</dbReference>
<feature type="compositionally biased region" description="Low complexity" evidence="6">
    <location>
        <begin position="1"/>
        <end position="12"/>
    </location>
</feature>
<evidence type="ECO:0000313" key="9">
    <source>
        <dbReference type="Proteomes" id="UP001194469"/>
    </source>
</evidence>
<feature type="compositionally biased region" description="Polar residues" evidence="6">
    <location>
        <begin position="539"/>
        <end position="548"/>
    </location>
</feature>
<evidence type="ECO:0000256" key="2">
    <source>
        <dbReference type="ARBA" id="ARBA00022840"/>
    </source>
</evidence>
<dbReference type="PROSITE" id="PS00688">
    <property type="entry name" value="SIGMA54_INTERACT_3"/>
    <property type="match status" value="1"/>
</dbReference>
<dbReference type="SMART" id="SM00382">
    <property type="entry name" value="AAA"/>
    <property type="match status" value="1"/>
</dbReference>
<keyword evidence="5" id="KW-0804">Transcription</keyword>
<accession>A0ABS0J763</accession>
<evidence type="ECO:0000256" key="6">
    <source>
        <dbReference type="SAM" id="MobiDB-lite"/>
    </source>
</evidence>
<dbReference type="Proteomes" id="UP001194469">
    <property type="component" value="Unassembled WGS sequence"/>
</dbReference>
<keyword evidence="2" id="KW-0067">ATP-binding</keyword>
<gene>
    <name evidence="8" type="ORF">FVW20_15110</name>
</gene>
<dbReference type="EMBL" id="VRYY01000539">
    <property type="protein sequence ID" value="MBG3878302.1"/>
    <property type="molecule type" value="Genomic_DNA"/>
</dbReference>
<dbReference type="Pfam" id="PF00158">
    <property type="entry name" value="Sigma54_activat"/>
    <property type="match status" value="1"/>
</dbReference>
<dbReference type="Pfam" id="PF25601">
    <property type="entry name" value="AAA_lid_14"/>
    <property type="match status" value="1"/>
</dbReference>
<sequence>MSPTSPMSAPSADNPSRQPAPDAMEPTLAHSVLQQFDISPFLDMMLNVAQERTVEGLLELTHRVNRGTHVMCGCIWFVDAPPPASGAASGSGEGDHVLRLMTVAGHTATPVRDWRHAEGTYAMVPLSEPLVGQVAARGEPTWAASPEDWARPAWAVDESIHAYAAYPLQFKGNMIGVMAVFYDRPMRGLLADLMLLHRKMHKIFADSLSAAVVNARSFEEIQHLRRALELENEHLRGEVRRARAPHSIVGDSPPLRRALDQVDMVAPTDATVLLLGESGTGKELVAQAIHDRSQRAAAPLVRVNCSAIPRELFESEFFGHVKGAFTGALRDRVGRFQLADGGTLFLDEVGEIPLELQGKLLRVLQEGVFERVGEERSRSVDVRIIAATNRDLRADVEHGRFRQDLFFRLSVFPVALPPLRTRRDDIPLLARHFVRASCRRLNLPEPRIAHRQMAELQSYPWPGNVRELQNVIERGVIMAEGGRLVLDLPPEGGMQAVPPGAVFGMPGGAGPVEGGGAHDAHWETDESRNAGKAGDSGRPGQTGQTGAPDSTGIISEAHWRELQRTNIERALAVTGGRVHGPGGAAELLGLPPTTLQSRIKTLGVRGR</sequence>
<evidence type="ECO:0000256" key="5">
    <source>
        <dbReference type="ARBA" id="ARBA00023163"/>
    </source>
</evidence>
<reference evidence="8 9" key="1">
    <citation type="submission" date="2019-08" db="EMBL/GenBank/DDBJ databases">
        <authorList>
            <person name="Luo N."/>
        </authorList>
    </citation>
    <scope>NUCLEOTIDE SEQUENCE [LARGE SCALE GENOMIC DNA]</scope>
    <source>
        <strain evidence="8 9">NCIMB 9442</strain>
    </source>
</reference>
<dbReference type="InterPro" id="IPR027417">
    <property type="entry name" value="P-loop_NTPase"/>
</dbReference>
<dbReference type="Gene3D" id="1.10.10.60">
    <property type="entry name" value="Homeodomain-like"/>
    <property type="match status" value="1"/>
</dbReference>
<comment type="caution">
    <text evidence="8">The sequence shown here is derived from an EMBL/GenBank/DDBJ whole genome shotgun (WGS) entry which is preliminary data.</text>
</comment>
<dbReference type="InterPro" id="IPR025944">
    <property type="entry name" value="Sigma_54_int_dom_CS"/>
</dbReference>
<dbReference type="InterPro" id="IPR025943">
    <property type="entry name" value="Sigma_54_int_dom_ATP-bd_2"/>
</dbReference>